<evidence type="ECO:0000313" key="3">
    <source>
        <dbReference type="EMBL" id="GAA0574818.1"/>
    </source>
</evidence>
<comment type="caution">
    <text evidence="3">The sequence shown here is derived from an EMBL/GenBank/DDBJ whole genome shotgun (WGS) entry which is preliminary data.</text>
</comment>
<dbReference type="Proteomes" id="UP001499951">
    <property type="component" value="Unassembled WGS sequence"/>
</dbReference>
<evidence type="ECO:0000256" key="2">
    <source>
        <dbReference type="ARBA" id="ARBA00022679"/>
    </source>
</evidence>
<keyword evidence="4" id="KW-1185">Reference proteome</keyword>
<dbReference type="InterPro" id="IPR029063">
    <property type="entry name" value="SAM-dependent_MTases_sf"/>
</dbReference>
<dbReference type="GO" id="GO:0008168">
    <property type="term" value="F:methyltransferase activity"/>
    <property type="evidence" value="ECO:0007669"/>
    <property type="project" value="UniProtKB-KW"/>
</dbReference>
<organism evidence="3 4">
    <name type="scientific">Rhizomicrobium electricum</name>
    <dbReference type="NCBI Taxonomy" id="480070"/>
    <lineage>
        <taxon>Bacteria</taxon>
        <taxon>Pseudomonadati</taxon>
        <taxon>Pseudomonadota</taxon>
        <taxon>Alphaproteobacteria</taxon>
        <taxon>Micropepsales</taxon>
        <taxon>Micropepsaceae</taxon>
        <taxon>Rhizomicrobium</taxon>
    </lineage>
</organism>
<dbReference type="Pfam" id="PF02636">
    <property type="entry name" value="Methyltransf_28"/>
    <property type="match status" value="1"/>
</dbReference>
<gene>
    <name evidence="3" type="ORF">GCM10008942_24480</name>
</gene>
<accession>A0ABN1EUK9</accession>
<dbReference type="SUPFAM" id="SSF53335">
    <property type="entry name" value="S-adenosyl-L-methionine-dependent methyltransferases"/>
    <property type="match status" value="1"/>
</dbReference>
<keyword evidence="2" id="KW-0808">Transferase</keyword>
<evidence type="ECO:0000313" key="4">
    <source>
        <dbReference type="Proteomes" id="UP001499951"/>
    </source>
</evidence>
<evidence type="ECO:0000256" key="1">
    <source>
        <dbReference type="ARBA" id="ARBA00022603"/>
    </source>
</evidence>
<reference evidence="3 4" key="1">
    <citation type="journal article" date="2019" name="Int. J. Syst. Evol. Microbiol.">
        <title>The Global Catalogue of Microorganisms (GCM) 10K type strain sequencing project: providing services to taxonomists for standard genome sequencing and annotation.</title>
        <authorList>
            <consortium name="The Broad Institute Genomics Platform"/>
            <consortium name="The Broad Institute Genome Sequencing Center for Infectious Disease"/>
            <person name="Wu L."/>
            <person name="Ma J."/>
        </authorList>
    </citation>
    <scope>NUCLEOTIDE SEQUENCE [LARGE SCALE GENOMIC DNA]</scope>
    <source>
        <strain evidence="3 4">JCM 15089</strain>
    </source>
</reference>
<dbReference type="RefSeq" id="WP_166935705.1">
    <property type="nucleotide sequence ID" value="NZ_BAAADD010000006.1"/>
</dbReference>
<dbReference type="Gene3D" id="3.40.50.12710">
    <property type="match status" value="1"/>
</dbReference>
<protein>
    <submittedName>
        <fullName evidence="3">SAM-dependent methyltransferase</fullName>
    </submittedName>
</protein>
<dbReference type="PANTHER" id="PTHR12049">
    <property type="entry name" value="PROTEIN ARGININE METHYLTRANSFERASE NDUFAF7, MITOCHONDRIAL"/>
    <property type="match status" value="1"/>
</dbReference>
<dbReference type="InterPro" id="IPR003788">
    <property type="entry name" value="NDUFAF7"/>
</dbReference>
<proteinExistence type="predicted"/>
<dbReference type="InterPro" id="IPR038375">
    <property type="entry name" value="NDUFAF7_sf"/>
</dbReference>
<keyword evidence="1 3" id="KW-0489">Methyltransferase</keyword>
<dbReference type="PANTHER" id="PTHR12049:SF7">
    <property type="entry name" value="PROTEIN ARGININE METHYLTRANSFERASE NDUFAF7, MITOCHONDRIAL"/>
    <property type="match status" value="1"/>
</dbReference>
<name>A0ABN1EUK9_9PROT</name>
<dbReference type="GO" id="GO:0032259">
    <property type="term" value="P:methylation"/>
    <property type="evidence" value="ECO:0007669"/>
    <property type="project" value="UniProtKB-KW"/>
</dbReference>
<sequence>MNPLATKIARWIESQGPISVAQYMNLCQFDAEGGSYTARQTIGRDFITSPEVSQTFGEMLGLWVAQTWYDQGRPANPRLIEMGPGRGTLMADALRAITAAAPEFLAVAEIVLVEASPALMTMQREKLKLTSADIAWHERFDDALTDRPLYLIANEFFDCLPVHQYVKTERGWCERMVGNKDGALTFALNPDPVPNSATLLPPSRGTAKDGAVYEVSPAALALAEEIGRAVAKQGGGALIMDYGYDSAGFGDTLQAVANGKPADVLNEPGDSDLSAHVDFLALARAAAAGGAAVYGPTTQCNFLADLGIGERGERLIKSNPTDARDIAIAIDRLVNPAEMGALFKALVLVAQGAPKPPGFGFG</sequence>
<dbReference type="EMBL" id="BAAADD010000006">
    <property type="protein sequence ID" value="GAA0574818.1"/>
    <property type="molecule type" value="Genomic_DNA"/>
</dbReference>